<feature type="compositionally biased region" description="Low complexity" evidence="1">
    <location>
        <begin position="17"/>
        <end position="47"/>
    </location>
</feature>
<reference evidence="2" key="2">
    <citation type="submission" date="2021-09" db="EMBL/GenBank/DDBJ databases">
        <authorList>
            <person name="Jia N."/>
            <person name="Wang J."/>
            <person name="Shi W."/>
            <person name="Du L."/>
            <person name="Sun Y."/>
            <person name="Zhan W."/>
            <person name="Jiang J."/>
            <person name="Wang Q."/>
            <person name="Zhang B."/>
            <person name="Ji P."/>
            <person name="Sakyi L.B."/>
            <person name="Cui X."/>
            <person name="Yuan T."/>
            <person name="Jiang B."/>
            <person name="Yang W."/>
            <person name="Lam T.T.-Y."/>
            <person name="Chang Q."/>
            <person name="Ding S."/>
            <person name="Wang X."/>
            <person name="Zhu J."/>
            <person name="Ruan X."/>
            <person name="Zhao L."/>
            <person name="Wei J."/>
            <person name="Que T."/>
            <person name="Du C."/>
            <person name="Cheng J."/>
            <person name="Dai P."/>
            <person name="Han X."/>
            <person name="Huang E."/>
            <person name="Gao Y."/>
            <person name="Liu J."/>
            <person name="Shao H."/>
            <person name="Ye R."/>
            <person name="Li L."/>
            <person name="Wei W."/>
            <person name="Wang X."/>
            <person name="Wang C."/>
            <person name="Huo Q."/>
            <person name="Li W."/>
            <person name="Guo W."/>
            <person name="Chen H."/>
            <person name="Chen S."/>
            <person name="Zhou L."/>
            <person name="Zhou L."/>
            <person name="Ni X."/>
            <person name="Tian J."/>
            <person name="Zhou Y."/>
            <person name="Sheng Y."/>
            <person name="Liu T."/>
            <person name="Pan Y."/>
            <person name="Xia L."/>
            <person name="Li J."/>
            <person name="Zhao F."/>
            <person name="Cao W."/>
        </authorList>
    </citation>
    <scope>NUCLEOTIDE SEQUENCE</scope>
    <source>
        <strain evidence="2">Rmic-2018</strain>
        <tissue evidence="2">Larvae</tissue>
    </source>
</reference>
<organism evidence="2 3">
    <name type="scientific">Rhipicephalus microplus</name>
    <name type="common">Cattle tick</name>
    <name type="synonym">Boophilus microplus</name>
    <dbReference type="NCBI Taxonomy" id="6941"/>
    <lineage>
        <taxon>Eukaryota</taxon>
        <taxon>Metazoa</taxon>
        <taxon>Ecdysozoa</taxon>
        <taxon>Arthropoda</taxon>
        <taxon>Chelicerata</taxon>
        <taxon>Arachnida</taxon>
        <taxon>Acari</taxon>
        <taxon>Parasitiformes</taxon>
        <taxon>Ixodida</taxon>
        <taxon>Ixodoidea</taxon>
        <taxon>Ixodidae</taxon>
        <taxon>Rhipicephalinae</taxon>
        <taxon>Rhipicephalus</taxon>
        <taxon>Boophilus</taxon>
    </lineage>
</organism>
<proteinExistence type="predicted"/>
<name>A0A9J6EY37_RHIMP</name>
<dbReference type="AlphaFoldDB" id="A0A9J6EY37"/>
<accession>A0A9J6EY37</accession>
<feature type="region of interest" description="Disordered" evidence="1">
    <location>
        <begin position="1"/>
        <end position="67"/>
    </location>
</feature>
<evidence type="ECO:0000256" key="1">
    <source>
        <dbReference type="SAM" id="MobiDB-lite"/>
    </source>
</evidence>
<evidence type="ECO:0000313" key="2">
    <source>
        <dbReference type="EMBL" id="KAH8039132.1"/>
    </source>
</evidence>
<sequence length="150" mass="15703">MRLPRNRGWQQRCGKTSSSAAGSDEASSVRQLLLSGGSSSSSLGSSSAPDSGYGLPFCMDDDQATEAAPPPEIAVDVSHSGHGGAYSRVSIFYCATRNVGPQARLRIEAVSRSSLSSRCRTPRCSNDAPSAFAAITGPGRDGMPFAYRLK</sequence>
<reference evidence="2" key="1">
    <citation type="journal article" date="2020" name="Cell">
        <title>Large-Scale Comparative Analyses of Tick Genomes Elucidate Their Genetic Diversity and Vector Capacities.</title>
        <authorList>
            <consortium name="Tick Genome and Microbiome Consortium (TIGMIC)"/>
            <person name="Jia N."/>
            <person name="Wang J."/>
            <person name="Shi W."/>
            <person name="Du L."/>
            <person name="Sun Y."/>
            <person name="Zhan W."/>
            <person name="Jiang J.F."/>
            <person name="Wang Q."/>
            <person name="Zhang B."/>
            <person name="Ji P."/>
            <person name="Bell-Sakyi L."/>
            <person name="Cui X.M."/>
            <person name="Yuan T.T."/>
            <person name="Jiang B.G."/>
            <person name="Yang W.F."/>
            <person name="Lam T.T."/>
            <person name="Chang Q.C."/>
            <person name="Ding S.J."/>
            <person name="Wang X.J."/>
            <person name="Zhu J.G."/>
            <person name="Ruan X.D."/>
            <person name="Zhao L."/>
            <person name="Wei J.T."/>
            <person name="Ye R.Z."/>
            <person name="Que T.C."/>
            <person name="Du C.H."/>
            <person name="Zhou Y.H."/>
            <person name="Cheng J.X."/>
            <person name="Dai P.F."/>
            <person name="Guo W.B."/>
            <person name="Han X.H."/>
            <person name="Huang E.J."/>
            <person name="Li L.F."/>
            <person name="Wei W."/>
            <person name="Gao Y.C."/>
            <person name="Liu J.Z."/>
            <person name="Shao H.Z."/>
            <person name="Wang X."/>
            <person name="Wang C.C."/>
            <person name="Yang T.C."/>
            <person name="Huo Q.B."/>
            <person name="Li W."/>
            <person name="Chen H.Y."/>
            <person name="Chen S.E."/>
            <person name="Zhou L.G."/>
            <person name="Ni X.B."/>
            <person name="Tian J.H."/>
            <person name="Sheng Y."/>
            <person name="Liu T."/>
            <person name="Pan Y.S."/>
            <person name="Xia L.Y."/>
            <person name="Li J."/>
            <person name="Zhao F."/>
            <person name="Cao W.C."/>
        </authorList>
    </citation>
    <scope>NUCLEOTIDE SEQUENCE</scope>
    <source>
        <strain evidence="2">Rmic-2018</strain>
    </source>
</reference>
<keyword evidence="3" id="KW-1185">Reference proteome</keyword>
<gene>
    <name evidence="2" type="ORF">HPB51_005308</name>
</gene>
<comment type="caution">
    <text evidence="2">The sequence shown here is derived from an EMBL/GenBank/DDBJ whole genome shotgun (WGS) entry which is preliminary data.</text>
</comment>
<protein>
    <submittedName>
        <fullName evidence="2">Uncharacterized protein</fullName>
    </submittedName>
</protein>
<evidence type="ECO:0000313" key="3">
    <source>
        <dbReference type="Proteomes" id="UP000821866"/>
    </source>
</evidence>
<dbReference type="Proteomes" id="UP000821866">
    <property type="component" value="Chromosome 1"/>
</dbReference>
<dbReference type="EMBL" id="JABSTU010000001">
    <property type="protein sequence ID" value="KAH8039132.1"/>
    <property type="molecule type" value="Genomic_DNA"/>
</dbReference>